<dbReference type="InterPro" id="IPR036390">
    <property type="entry name" value="WH_DNA-bd_sf"/>
</dbReference>
<dbReference type="Pfam" id="PF07729">
    <property type="entry name" value="FCD"/>
    <property type="match status" value="1"/>
</dbReference>
<dbReference type="GO" id="GO:0003700">
    <property type="term" value="F:DNA-binding transcription factor activity"/>
    <property type="evidence" value="ECO:0007669"/>
    <property type="project" value="InterPro"/>
</dbReference>
<feature type="domain" description="HTH gntR-type" evidence="4">
    <location>
        <begin position="1"/>
        <end position="64"/>
    </location>
</feature>
<dbReference type="GO" id="GO:0003677">
    <property type="term" value="F:DNA binding"/>
    <property type="evidence" value="ECO:0007669"/>
    <property type="project" value="UniProtKB-KW"/>
</dbReference>
<organism evidence="5 6">
    <name type="scientific">Paracoccus litorisediminis</name>
    <dbReference type="NCBI Taxonomy" id="2006130"/>
    <lineage>
        <taxon>Bacteria</taxon>
        <taxon>Pseudomonadati</taxon>
        <taxon>Pseudomonadota</taxon>
        <taxon>Alphaproteobacteria</taxon>
        <taxon>Rhodobacterales</taxon>
        <taxon>Paracoccaceae</taxon>
        <taxon>Paracoccus</taxon>
    </lineage>
</organism>
<keyword evidence="2" id="KW-0238">DNA-binding</keyword>
<dbReference type="AlphaFoldDB" id="A0A844HXN6"/>
<dbReference type="CDD" id="cd07377">
    <property type="entry name" value="WHTH_GntR"/>
    <property type="match status" value="1"/>
</dbReference>
<dbReference type="PANTHER" id="PTHR43537">
    <property type="entry name" value="TRANSCRIPTIONAL REGULATOR, GNTR FAMILY"/>
    <property type="match status" value="1"/>
</dbReference>
<keyword evidence="6" id="KW-1185">Reference proteome</keyword>
<evidence type="ECO:0000256" key="1">
    <source>
        <dbReference type="ARBA" id="ARBA00023015"/>
    </source>
</evidence>
<dbReference type="InterPro" id="IPR008920">
    <property type="entry name" value="TF_FadR/GntR_C"/>
</dbReference>
<proteinExistence type="predicted"/>
<dbReference type="PRINTS" id="PR00035">
    <property type="entry name" value="HTHGNTR"/>
</dbReference>
<protein>
    <submittedName>
        <fullName evidence="5">GntR family transcriptional regulator</fullName>
    </submittedName>
</protein>
<dbReference type="Gene3D" id="1.20.120.530">
    <property type="entry name" value="GntR ligand-binding domain-like"/>
    <property type="match status" value="1"/>
</dbReference>
<dbReference type="InterPro" id="IPR036388">
    <property type="entry name" value="WH-like_DNA-bd_sf"/>
</dbReference>
<dbReference type="InterPro" id="IPR011711">
    <property type="entry name" value="GntR_C"/>
</dbReference>
<dbReference type="SMART" id="SM00895">
    <property type="entry name" value="FCD"/>
    <property type="match status" value="1"/>
</dbReference>
<sequence length="215" mass="23773">MVAEALAARIAAGDYPQGSRLPSERQLASSLRVARNTLREALDILIRKGLIIRRAGAGSFVCEPGDWDETAPVIAATGPLHLQVVRGILEPEMIRLAIINMPPLGIDRLTAILARMQTVAEPARFARLEDEFRLALAEGTGNPLLLACCNLVVKAGRQRHRDGLQRRRLTPENIFRLRTDYAALTEAVSERDIPRALELVQQSLLEEQGLLMQDE</sequence>
<dbReference type="SUPFAM" id="SSF48008">
    <property type="entry name" value="GntR ligand-binding domain-like"/>
    <property type="match status" value="1"/>
</dbReference>
<reference evidence="5 6" key="1">
    <citation type="submission" date="2019-11" db="EMBL/GenBank/DDBJ databases">
        <authorList>
            <person name="Dong K."/>
        </authorList>
    </citation>
    <scope>NUCLEOTIDE SEQUENCE [LARGE SCALE GENOMIC DNA]</scope>
    <source>
        <strain evidence="5 6">NBRC 112902</strain>
    </source>
</reference>
<dbReference type="SMART" id="SM00345">
    <property type="entry name" value="HTH_GNTR"/>
    <property type="match status" value="1"/>
</dbReference>
<accession>A0A844HXN6</accession>
<dbReference type="PANTHER" id="PTHR43537:SF5">
    <property type="entry name" value="UXU OPERON TRANSCRIPTIONAL REGULATOR"/>
    <property type="match status" value="1"/>
</dbReference>
<name>A0A844HXN6_9RHOB</name>
<evidence type="ECO:0000313" key="6">
    <source>
        <dbReference type="Proteomes" id="UP000449846"/>
    </source>
</evidence>
<dbReference type="SUPFAM" id="SSF46785">
    <property type="entry name" value="Winged helix' DNA-binding domain"/>
    <property type="match status" value="1"/>
</dbReference>
<dbReference type="EMBL" id="WMIG01000028">
    <property type="protein sequence ID" value="MTH62222.1"/>
    <property type="molecule type" value="Genomic_DNA"/>
</dbReference>
<comment type="caution">
    <text evidence="5">The sequence shown here is derived from an EMBL/GenBank/DDBJ whole genome shotgun (WGS) entry which is preliminary data.</text>
</comment>
<evidence type="ECO:0000256" key="3">
    <source>
        <dbReference type="ARBA" id="ARBA00023163"/>
    </source>
</evidence>
<evidence type="ECO:0000313" key="5">
    <source>
        <dbReference type="EMBL" id="MTH62222.1"/>
    </source>
</evidence>
<dbReference type="Proteomes" id="UP000449846">
    <property type="component" value="Unassembled WGS sequence"/>
</dbReference>
<dbReference type="PROSITE" id="PS50949">
    <property type="entry name" value="HTH_GNTR"/>
    <property type="match status" value="1"/>
</dbReference>
<keyword evidence="1" id="KW-0805">Transcription regulation</keyword>
<evidence type="ECO:0000256" key="2">
    <source>
        <dbReference type="ARBA" id="ARBA00023125"/>
    </source>
</evidence>
<dbReference type="InterPro" id="IPR000524">
    <property type="entry name" value="Tscrpt_reg_HTH_GntR"/>
</dbReference>
<dbReference type="OrthoDB" id="7173258at2"/>
<gene>
    <name evidence="5" type="ORF">GL300_23810</name>
</gene>
<dbReference type="Gene3D" id="1.10.10.10">
    <property type="entry name" value="Winged helix-like DNA-binding domain superfamily/Winged helix DNA-binding domain"/>
    <property type="match status" value="1"/>
</dbReference>
<evidence type="ECO:0000259" key="4">
    <source>
        <dbReference type="PROSITE" id="PS50949"/>
    </source>
</evidence>
<keyword evidence="3" id="KW-0804">Transcription</keyword>
<dbReference type="Pfam" id="PF00392">
    <property type="entry name" value="GntR"/>
    <property type="match status" value="1"/>
</dbReference>